<evidence type="ECO:0000313" key="3">
    <source>
        <dbReference type="Proteomes" id="UP000193061"/>
    </source>
</evidence>
<sequence length="240" mass="27606">MHKEKSLKEIHKVSPQERWQLACKKLRGEDSTGAVSSLLQHMREHENTQWVVYTSQLSGQLPRSYAAHAFSQLQNTLLEYEIVRLCTFWDPIDLDSQSIPTIVALADCQGVSNCVYEDHFSHYASFDLSLAKNWSAKARRQLRTGIRGAYSIEESDILKSVKNFRDKLAHQLEQTREEKRGAVPLPRYGDEKKLLRKTITVVNNLYLSLNATGFDWQGAKEINRRNAKAFWKGVTIQVKQ</sequence>
<dbReference type="InterPro" id="IPR040704">
    <property type="entry name" value="HEPN_AbiU2"/>
</dbReference>
<dbReference type="Pfam" id="PF18734">
    <property type="entry name" value="HEPN_AbiU2"/>
    <property type="match status" value="1"/>
</dbReference>
<keyword evidence="3" id="KW-1185">Reference proteome</keyword>
<feature type="domain" description="HEPN AbiU2-like" evidence="1">
    <location>
        <begin position="35"/>
        <end position="230"/>
    </location>
</feature>
<dbReference type="Proteomes" id="UP000193061">
    <property type="component" value="Unassembled WGS sequence"/>
</dbReference>
<dbReference type="OrthoDB" id="8232783at2"/>
<organism evidence="2 3">
    <name type="scientific">Roseovarius albus</name>
    <dbReference type="NCBI Taxonomy" id="1247867"/>
    <lineage>
        <taxon>Bacteria</taxon>
        <taxon>Pseudomonadati</taxon>
        <taxon>Pseudomonadota</taxon>
        <taxon>Alphaproteobacteria</taxon>
        <taxon>Rhodobacterales</taxon>
        <taxon>Roseobacteraceae</taxon>
        <taxon>Roseovarius</taxon>
    </lineage>
</organism>
<name>A0A1X6YS55_9RHOB</name>
<reference evidence="2 3" key="1">
    <citation type="submission" date="2017-03" db="EMBL/GenBank/DDBJ databases">
        <authorList>
            <person name="Afonso C.L."/>
            <person name="Miller P.J."/>
            <person name="Scott M.A."/>
            <person name="Spackman E."/>
            <person name="Goraichik I."/>
            <person name="Dimitrov K.M."/>
            <person name="Suarez D.L."/>
            <person name="Swayne D.E."/>
        </authorList>
    </citation>
    <scope>NUCLEOTIDE SEQUENCE [LARGE SCALE GENOMIC DNA]</scope>
    <source>
        <strain evidence="2 3">CECT 7450</strain>
    </source>
</reference>
<evidence type="ECO:0000313" key="2">
    <source>
        <dbReference type="EMBL" id="SLN27771.1"/>
    </source>
</evidence>
<dbReference type="AlphaFoldDB" id="A0A1X6YS55"/>
<gene>
    <name evidence="2" type="ORF">ROA7450_01131</name>
</gene>
<dbReference type="EMBL" id="FWFX01000003">
    <property type="protein sequence ID" value="SLN27771.1"/>
    <property type="molecule type" value="Genomic_DNA"/>
</dbReference>
<protein>
    <recommendedName>
        <fullName evidence="1">HEPN AbiU2-like domain-containing protein</fullName>
    </recommendedName>
</protein>
<accession>A0A1X6YS55</accession>
<evidence type="ECO:0000259" key="1">
    <source>
        <dbReference type="Pfam" id="PF18734"/>
    </source>
</evidence>
<proteinExistence type="predicted"/>
<dbReference type="RefSeq" id="WP_085804700.1">
    <property type="nucleotide sequence ID" value="NZ_FWFX01000003.1"/>
</dbReference>